<dbReference type="RefSeq" id="WP_235294742.1">
    <property type="nucleotide sequence ID" value="NZ_BSOH01000003.1"/>
</dbReference>
<evidence type="ECO:0000259" key="1">
    <source>
        <dbReference type="Pfam" id="PF18962"/>
    </source>
</evidence>
<dbReference type="NCBIfam" id="TIGR04183">
    <property type="entry name" value="Por_Secre_tail"/>
    <property type="match status" value="1"/>
</dbReference>
<keyword evidence="4" id="KW-1185">Reference proteome</keyword>
<name>A0AA37SMN5_9BACT</name>
<reference evidence="3" key="2">
    <citation type="submission" date="2023-01" db="EMBL/GenBank/DDBJ databases">
        <title>Draft genome sequence of Portibacter lacus strain NBRC 108769.</title>
        <authorList>
            <person name="Sun Q."/>
            <person name="Mori K."/>
        </authorList>
    </citation>
    <scope>NUCLEOTIDE SEQUENCE</scope>
    <source>
        <strain evidence="3">NBRC 108769</strain>
    </source>
</reference>
<organism evidence="3 4">
    <name type="scientific">Portibacter lacus</name>
    <dbReference type="NCBI Taxonomy" id="1099794"/>
    <lineage>
        <taxon>Bacteria</taxon>
        <taxon>Pseudomonadati</taxon>
        <taxon>Bacteroidota</taxon>
        <taxon>Saprospiria</taxon>
        <taxon>Saprospirales</taxon>
        <taxon>Haliscomenobacteraceae</taxon>
        <taxon>Portibacter</taxon>
    </lineage>
</organism>
<accession>A0AA37SMN5</accession>
<dbReference type="Gene3D" id="2.60.40.10">
    <property type="entry name" value="Immunoglobulins"/>
    <property type="match status" value="1"/>
</dbReference>
<sequence>MTSYNTSHFNSKFNNPLRCFKFILLLFITSNVIGQNSGPNSESAFWHPENFAISNDIHSEVNSYTTCPNSFSGTFENDCGTDRSLKTYMKGYSSSNHNSGDYTINIPSSPYATTRVIVEVWIETNDCNGNNPANNITFDFGGLDNICVKGVLAVQSSASGVSEYFYRYIYTGSPTYVNIIDVNGCDPTSMVVVVERDEPNATSSLTTFDQELHGQSAPECITDIILLGQNDVDRNITIAVPIHEKDEVRKVTVEVEIKTSGSNTVLATHSQVFNTATGAQGNGEAALYEITLEDVPGGGDIAEVTVCSPYPNGDSFGVGSITATTNEICVTCLLTGEMTDDEICKGEEASISADYTSTSYEGNNDNGNQLEVSYLWETGETTSTINVSPTETTTYSCTITDELNCKTVETATVTVNEIIIDNFDDEYLCEDEGKQTSFGGATPLGGVYSGTGVEDNGDGATYTFNPATAGPGVHEVTYTYTDDNECSNSATIEVTVYPGLSIQTNGFCNEESEINIGISITGGSGDFQYEWEGPNGFESTNSDLFNVEPGTYYVTVTDKYGCYETANETQIACCLPPTIDCPSDVTIQCDDSDDPSFTGEPTTGEGCGEITVTYEDSDEAGECDNERIITRTWKAKDADNNYITCEQIITIVDTEGPEFETPPADITISCLSDLPEAEELNWTDNCDGEGSVLGEDESDGETCPETITRTWSYTDACGNPGSVSQTITIHDQTKPEITSNFDDDELGCNPTVVPPTFSVSDNCLDITMEPTVNTDGPQNTGCAYTQKWTATYIDACGNEADEVSITYTWTEDSEKPVINTEAEDKDLGCNPTIVEPVFTVSDNCLLKNMTLTPETDGPTNQGCYYTQTWTANYTDGCDNIADEESVTYTWKIDTEKPVISTDAEDKDLGCNPTIVPPTFMVEDNCLDVTMDAEVTYEGPTAEGCVLTKSWTATYTDECGNEAVPVTVSYTWTVDTEKPVISTDAEDKDLGCNPTVVPPTFTVTDNCMDETLDVTPVTDGPTSLGCYYTQTWTANYTDACGNIAVQESVTYNWSEDTEKPVISSDSQSKNLGCNPEFDAPIFYVNDNCLDIADMTISAVTDGPQSNGCAMTQTWTANYKDHCNNEADEASVTYTWISDAQEPVISTDAEDKDLGCNPTVVPPTFTATDNCLDATVNVVPETDGPTKDGCYYTQTWTANYGTSCDTPAEPKSVTYTWKIDTEKPVISTDAVTKNLGCNPTVVPPTFKVEDNCLDITVEAEIFVAEPIATGCVMTKSWTATYTDECGNEAVPVTVSYTWTVDTEKPVIETDAEDKDLGCNPTVVPPTFTVTDNCMDETLNLTPVTDGPTSLGCYYTQTWTANYTDACGNIAAQESVTYTWSQDTEKPVISSDSQSKNLGCNPEFDAPIFYVNDNCLDIADMTISAVTDGPQSNGCAMTQTWTANYKDHCNNEADEASVTYTWISDAQEPVISTDAEDKDLGCNPTVVPPTFTAFDKCLDATVNVVPETDGPTKDGCYYTQTWTANYGTSCDTPAEPKSVTYTWKIDTEKPVILTDAVTKNLGCNPTVVPPTFTVEDNCLDITVDAEIFVAEPIATGCVMTKSWTATYTDECGNEAVPVTVSYTWTVDTEKPVIETDAEDKDLGCNPTVVPPTFTVTDNCMDETLNVTPVTDGPTSLGCYYTQTWTANYTDACGNIAVQESVTYTWSEDTEKPVISSDSQSKNLGCNPEFDAPIFYVNDNCLDIADMTISAVTDGPQSNGCAMTQTWTANYKDHCNNEADEASVTYTWISDAQEPVISTDAEDKDLGCNPTVVPPTFTAFDKCLDATVNVVPETDGPTNDGCYYTQTWTANYGTSCDTPAEPKSVTYTWKIDTEKPVISTDAVTKNLGCNPTVVPPTFKVEDNCLDITVDAEIFVAEPIATGCVMTKSWTATYTDECGNEAVPVTISYTWTVDTEKPVIETDAEDKDLGCNPTVVPPTFTVTDNCMDETLDVTPVTDGPTSLGCYYTQTWTANYTDACGNIAVQESVTYNWSEDTEKPVIYSDSEDKDLGCNPEFDAPIFYVNDNCLDIADMTISAVTDGPQSDGCKWTQTWTANYSDYCQNAADQVSVTYTWSEDTEKPVISSDSEDKDLGCNPTVVPPTFTVTDNCMDETLNVTPVTDGPTSLGCYYTQTWTADYTDACGNIAEQESVTYTWSEDTEKPVISSDSEDKDLGCNPEFDAPIFYVNDNCLDIADMTISAVTDGPQSNGCAITQTWTANYSDNCQNVADQVSVTYTWSEDTEKPVISSDSEDKDLGCNPEIIPPTFSATDNCKELRIDIAPTTTGPSNQGCYYTQTWTADYTDACGNIAEQESVTYTWISASENPEITTDAESQDLGCNPEVIAPTFEVIDNCIESGNDVIITTEGQVNEGCHYSQTWTANYEGICGSAEEKSITYTWTIDTEDPVITFINPMMEGLQNGDIMKIQCYGQNPNWQIPEASINDVSVSDNCDAEVEVNVTEVKIGDGDCAQDGYIQRLRCSWTATDACGNSTLLYIFMDIVDEIPPVFTSIPLDATVTCDNIPDAPTMTAVDECLCADVTFEEEFIASECVRDQMIKRTWTATDCCGNEATTTQTIFFTDDTAPTLTIALPGDLDITEDLTLTFDCNSGGIPSEYDALSLENATSTEMCSGIPVITLDENISLYDNCNNGALEVQTYTWTTSDACGNTKSITLTIRVVDTVAPVIVGSSEYVCGSDDDIPFVYSLDACGNSNMSFFDREVDGACGNVVERVYEAVDRCGNYATFVQTIIFDDVTSPEISINAEALVGIANGDTVSVSCGENFLSIGLDDAVFTDECDRPLETSFEEIEQGSMNCDEGGKSLMKLVWKAEDFCGNVSEYAVYVRTIDTEAPVFENFRSELTVSCDRSIPDTEAIDNCGSATVQYEDEIIPGDCPNTYDVKRRILASDECGNTSERTQLIHVVDQQGPQILGLEEFICEDISMPEVSAVDNCGNADIEVFMVQDTVFSEECDAQYYIRRMWSATDLCGNTTEVEQMISIQDVTAPELIYNEELKKYMGNSATVYMSNPSDMQFIDEIDWYTVLGRDNCVGAIINPEFTENSIKSEQCAEDGWYEKRSYTWEVSDACGNKSRMEINLIIIDDIPPVLVNQPQSANFGCNPIPDLGNLEPPTFGSLVDSMSGSITFTEIEDMTDDIMTITNTWYAQDECGNVSQAVQTLASIVNSDLATTIETEENIRCNSHQNIVTADVTGGQAPFTYEWTIQGKDCQIQGGQGTETIEIYVGFHTVNLTLQVTDANNCITFSEKIIECLTKGELDGEIETLAIEEITPNPSVESFELNVYSAFDQNINYQIVNPLGQLVKNQNADVIKGLNSLMIDVNDFPGGTYYIKVTDGESTDLKKFMKIK</sequence>
<dbReference type="InterPro" id="IPR013783">
    <property type="entry name" value="Ig-like_fold"/>
</dbReference>
<dbReference type="InterPro" id="IPR057078">
    <property type="entry name" value="HYR-4C"/>
</dbReference>
<comment type="caution">
    <text evidence="3">The sequence shown here is derived from an EMBL/GenBank/DDBJ whole genome shotgun (WGS) entry which is preliminary data.</text>
</comment>
<dbReference type="Pfam" id="PF18962">
    <property type="entry name" value="Por_Secre_tail"/>
    <property type="match status" value="1"/>
</dbReference>
<feature type="domain" description="HYR-like" evidence="2">
    <location>
        <begin position="662"/>
        <end position="729"/>
    </location>
</feature>
<protein>
    <recommendedName>
        <fullName evidence="5">Gliding motility-associated C-terminal domain-containing protein</fullName>
    </recommendedName>
</protein>
<proteinExistence type="predicted"/>
<evidence type="ECO:0000259" key="2">
    <source>
        <dbReference type="Pfam" id="PF23237"/>
    </source>
</evidence>
<dbReference type="InterPro" id="IPR026444">
    <property type="entry name" value="Secre_tail"/>
</dbReference>
<dbReference type="Proteomes" id="UP001156666">
    <property type="component" value="Unassembled WGS sequence"/>
</dbReference>
<feature type="domain" description="Secretion system C-terminal sorting" evidence="1">
    <location>
        <begin position="3320"/>
        <end position="3392"/>
    </location>
</feature>
<reference evidence="3" key="1">
    <citation type="journal article" date="2014" name="Int. J. Syst. Evol. Microbiol.">
        <title>Complete genome sequence of Corynebacterium casei LMG S-19264T (=DSM 44701T), isolated from a smear-ripened cheese.</title>
        <authorList>
            <consortium name="US DOE Joint Genome Institute (JGI-PGF)"/>
            <person name="Walter F."/>
            <person name="Albersmeier A."/>
            <person name="Kalinowski J."/>
            <person name="Ruckert C."/>
        </authorList>
    </citation>
    <scope>NUCLEOTIDE SEQUENCE</scope>
    <source>
        <strain evidence="3">NBRC 108769</strain>
    </source>
</reference>
<dbReference type="EMBL" id="BSOH01000003">
    <property type="protein sequence ID" value="GLR16099.1"/>
    <property type="molecule type" value="Genomic_DNA"/>
</dbReference>
<gene>
    <name evidence="3" type="ORF">GCM10007940_07140</name>
</gene>
<dbReference type="Pfam" id="PF23237">
    <property type="entry name" value="HYR_4C"/>
    <property type="match status" value="1"/>
</dbReference>
<evidence type="ECO:0000313" key="3">
    <source>
        <dbReference type="EMBL" id="GLR16099.1"/>
    </source>
</evidence>
<evidence type="ECO:0008006" key="5">
    <source>
        <dbReference type="Google" id="ProtNLM"/>
    </source>
</evidence>
<evidence type="ECO:0000313" key="4">
    <source>
        <dbReference type="Proteomes" id="UP001156666"/>
    </source>
</evidence>